<reference evidence="6 7" key="1">
    <citation type="journal article" date="2016" name="Nat. Commun.">
        <title>Thousands of microbial genomes shed light on interconnected biogeochemical processes in an aquifer system.</title>
        <authorList>
            <person name="Anantharaman K."/>
            <person name="Brown C.T."/>
            <person name="Hug L.A."/>
            <person name="Sharon I."/>
            <person name="Castelle C.J."/>
            <person name="Probst A.J."/>
            <person name="Thomas B.C."/>
            <person name="Singh A."/>
            <person name="Wilkins M.J."/>
            <person name="Karaoz U."/>
            <person name="Brodie E.L."/>
            <person name="Williams K.H."/>
            <person name="Hubbard S.S."/>
            <person name="Banfield J.F."/>
        </authorList>
    </citation>
    <scope>NUCLEOTIDE SEQUENCE [LARGE SCALE GENOMIC DNA]</scope>
</reference>
<keyword evidence="3" id="KW-0560">Oxidoreductase</keyword>
<dbReference type="InterPro" id="IPR013149">
    <property type="entry name" value="ADH-like_C"/>
</dbReference>
<dbReference type="InterPro" id="IPR013154">
    <property type="entry name" value="ADH-like_N"/>
</dbReference>
<evidence type="ECO:0000256" key="1">
    <source>
        <dbReference type="ARBA" id="ARBA00022723"/>
    </source>
</evidence>
<dbReference type="EMBL" id="MFIV01000011">
    <property type="protein sequence ID" value="OGF99785.1"/>
    <property type="molecule type" value="Genomic_DNA"/>
</dbReference>
<dbReference type="InterPro" id="IPR020843">
    <property type="entry name" value="ER"/>
</dbReference>
<comment type="caution">
    <text evidence="6">The sequence shown here is derived from an EMBL/GenBank/DDBJ whole genome shotgun (WGS) entry which is preliminary data.</text>
</comment>
<dbReference type="PANTHER" id="PTHR43401:SF4">
    <property type="entry name" value="D-ARABINOSE 1-DEHYDROGENASE (NADP(+))"/>
    <property type="match status" value="1"/>
</dbReference>
<gene>
    <name evidence="6" type="ORF">A2Z86_03890</name>
</gene>
<dbReference type="Pfam" id="PF00107">
    <property type="entry name" value="ADH_zinc_N"/>
    <property type="match status" value="1"/>
</dbReference>
<comment type="cofactor">
    <cofactor evidence="4">
        <name>Zn(2+)</name>
        <dbReference type="ChEBI" id="CHEBI:29105"/>
    </cofactor>
</comment>
<evidence type="ECO:0000256" key="3">
    <source>
        <dbReference type="ARBA" id="ARBA00023002"/>
    </source>
</evidence>
<evidence type="ECO:0000256" key="2">
    <source>
        <dbReference type="ARBA" id="ARBA00022833"/>
    </source>
</evidence>
<proteinExistence type="inferred from homology"/>
<dbReference type="GO" id="GO:0008270">
    <property type="term" value="F:zinc ion binding"/>
    <property type="evidence" value="ECO:0007669"/>
    <property type="project" value="InterPro"/>
</dbReference>
<dbReference type="GO" id="GO:0016491">
    <property type="term" value="F:oxidoreductase activity"/>
    <property type="evidence" value="ECO:0007669"/>
    <property type="project" value="UniProtKB-KW"/>
</dbReference>
<dbReference type="InterPro" id="IPR002328">
    <property type="entry name" value="ADH_Zn_CS"/>
</dbReference>
<name>A0A1F5YHY2_9BACT</name>
<dbReference type="SUPFAM" id="SSF50129">
    <property type="entry name" value="GroES-like"/>
    <property type="match status" value="1"/>
</dbReference>
<dbReference type="PROSITE" id="PS00059">
    <property type="entry name" value="ADH_ZINC"/>
    <property type="match status" value="1"/>
</dbReference>
<dbReference type="Proteomes" id="UP000176992">
    <property type="component" value="Unassembled WGS sequence"/>
</dbReference>
<evidence type="ECO:0000256" key="4">
    <source>
        <dbReference type="RuleBase" id="RU361277"/>
    </source>
</evidence>
<organism evidence="6 7">
    <name type="scientific">Candidatus Glassbacteria bacterium GWA2_58_10</name>
    <dbReference type="NCBI Taxonomy" id="1817865"/>
    <lineage>
        <taxon>Bacteria</taxon>
        <taxon>Candidatus Glassiibacteriota</taxon>
    </lineage>
</organism>
<keyword evidence="2 4" id="KW-0862">Zinc</keyword>
<evidence type="ECO:0000313" key="7">
    <source>
        <dbReference type="Proteomes" id="UP000176992"/>
    </source>
</evidence>
<evidence type="ECO:0000259" key="5">
    <source>
        <dbReference type="SMART" id="SM00829"/>
    </source>
</evidence>
<feature type="domain" description="Enoyl reductase (ER)" evidence="5">
    <location>
        <begin position="10"/>
        <end position="336"/>
    </location>
</feature>
<dbReference type="InterPro" id="IPR036291">
    <property type="entry name" value="NAD(P)-bd_dom_sf"/>
</dbReference>
<dbReference type="InterPro" id="IPR011032">
    <property type="entry name" value="GroES-like_sf"/>
</dbReference>
<dbReference type="SUPFAM" id="SSF51735">
    <property type="entry name" value="NAD(P)-binding Rossmann-fold domains"/>
    <property type="match status" value="1"/>
</dbReference>
<dbReference type="InterPro" id="IPR050129">
    <property type="entry name" value="Zn_alcohol_dh"/>
</dbReference>
<dbReference type="PANTHER" id="PTHR43401">
    <property type="entry name" value="L-THREONINE 3-DEHYDROGENASE"/>
    <property type="match status" value="1"/>
</dbReference>
<dbReference type="Pfam" id="PF08240">
    <property type="entry name" value="ADH_N"/>
    <property type="match status" value="1"/>
</dbReference>
<evidence type="ECO:0000313" key="6">
    <source>
        <dbReference type="EMBL" id="OGF99785.1"/>
    </source>
</evidence>
<dbReference type="AlphaFoldDB" id="A0A1F5YHY2"/>
<dbReference type="SMART" id="SM00829">
    <property type="entry name" value="PKS_ER"/>
    <property type="match status" value="1"/>
</dbReference>
<accession>A0A1F5YHY2</accession>
<sequence length="338" mass="35843">MKAIRYHGPKIPLRLEEVPRPAPGPGEVLVRISAAGICHTELHFLSGLLNLGVSPLTLGHEIVGVVEEAGPAVESPRPGERVVVYYYVGCGKCLHCLRGEENLCVSPRKEYGFISDGGFAEYICVPSRNALPIPDYLSDEEVAPVGCSVTTAIHAGRLAGLKAGDRVVVYGVGAVGYGLIQLGALSGATVIGVGRNAARLEMARELGARHVINAATEDVTKKLLEYTDGRGADVIFELAATRETMKHAVAGVAKRGKILFIGYSFDSLEVHPIELVIKEASVMGSVGNTLEELHQALHLLSTGKIKTVVDRTLSLGEFQTGIDALQAGRLVGRAVLTP</sequence>
<keyword evidence="1 4" id="KW-0479">Metal-binding</keyword>
<comment type="similarity">
    <text evidence="4">Belongs to the zinc-containing alcohol dehydrogenase family.</text>
</comment>
<dbReference type="Gene3D" id="3.90.180.10">
    <property type="entry name" value="Medium-chain alcohol dehydrogenases, catalytic domain"/>
    <property type="match status" value="1"/>
</dbReference>
<protein>
    <submittedName>
        <fullName evidence="6">Zinc-binding dehydrogenase</fullName>
    </submittedName>
</protein>